<sequence>MPSPYSSEARNWQSPSPRVSQPGLEVANAGSDLPEVVPQDEKFIQVLTARPSSSLPSTTYRSAHNPYGDHDATRSDVERPLQNGAAGEAGLEKSVASTKRETICGFKRRTFFYLLAAIFFVAIATLGGVLGGVLTSSRNNNSDSASSPQSATTSPSPTRTTTITSSGPTTPTTTTRSSASANPTFVTTSGPGGVHIECPAADGERYTHADTGKVFRRECNRNYVGGDVHNLTATDFEECIDACAEYAGCLGANWMYRGEQGTANNYCWIKTTLNSGIDDSGCESAVLMQD</sequence>
<feature type="compositionally biased region" description="Polar residues" evidence="1">
    <location>
        <begin position="1"/>
        <end position="19"/>
    </location>
</feature>
<keyword evidence="4" id="KW-1185">Reference proteome</keyword>
<dbReference type="STRING" id="1141098.A0A1Y2DI99"/>
<evidence type="ECO:0000313" key="3">
    <source>
        <dbReference type="EMBL" id="ORY58876.1"/>
    </source>
</evidence>
<feature type="region of interest" description="Disordered" evidence="1">
    <location>
        <begin position="139"/>
        <end position="190"/>
    </location>
</feature>
<evidence type="ECO:0008006" key="5">
    <source>
        <dbReference type="Google" id="ProtNLM"/>
    </source>
</evidence>
<keyword evidence="2" id="KW-0472">Membrane</keyword>
<dbReference type="RefSeq" id="XP_040711688.1">
    <property type="nucleotide sequence ID" value="XM_040861119.1"/>
</dbReference>
<dbReference type="InParanoid" id="A0A1Y2DI99"/>
<reference evidence="3 4" key="1">
    <citation type="submission" date="2016-07" db="EMBL/GenBank/DDBJ databases">
        <title>Pervasive Adenine N6-methylation of Active Genes in Fungi.</title>
        <authorList>
            <consortium name="DOE Joint Genome Institute"/>
            <person name="Mondo S.J."/>
            <person name="Dannebaum R.O."/>
            <person name="Kuo R.C."/>
            <person name="Labutti K."/>
            <person name="Haridas S."/>
            <person name="Kuo A."/>
            <person name="Salamov A."/>
            <person name="Ahrendt S.R."/>
            <person name="Lipzen A."/>
            <person name="Sullivan W."/>
            <person name="Andreopoulos W.B."/>
            <person name="Clum A."/>
            <person name="Lindquist E."/>
            <person name="Daum C."/>
            <person name="Ramamoorthy G.K."/>
            <person name="Gryganskyi A."/>
            <person name="Culley D."/>
            <person name="Magnuson J.K."/>
            <person name="James T.Y."/>
            <person name="O'Malley M.A."/>
            <person name="Stajich J.E."/>
            <person name="Spatafora J.W."/>
            <person name="Visel A."/>
            <person name="Grigoriev I.V."/>
        </authorList>
    </citation>
    <scope>NUCLEOTIDE SEQUENCE [LARGE SCALE GENOMIC DNA]</scope>
    <source>
        <strain evidence="3 4">CBS 129021</strain>
    </source>
</reference>
<feature type="region of interest" description="Disordered" evidence="1">
    <location>
        <begin position="53"/>
        <end position="75"/>
    </location>
</feature>
<accession>A0A1Y2DI99</accession>
<protein>
    <recommendedName>
        <fullName evidence="5">Apple domain-containing protein</fullName>
    </recommendedName>
</protein>
<feature type="region of interest" description="Disordered" evidence="1">
    <location>
        <begin position="1"/>
        <end position="32"/>
    </location>
</feature>
<feature type="transmembrane region" description="Helical" evidence="2">
    <location>
        <begin position="110"/>
        <end position="134"/>
    </location>
</feature>
<comment type="caution">
    <text evidence="3">The sequence shown here is derived from an EMBL/GenBank/DDBJ whole genome shotgun (WGS) entry which is preliminary data.</text>
</comment>
<dbReference type="Gene3D" id="3.50.4.10">
    <property type="entry name" value="Hepatocyte Growth Factor"/>
    <property type="match status" value="1"/>
</dbReference>
<dbReference type="Proteomes" id="UP000193689">
    <property type="component" value="Unassembled WGS sequence"/>
</dbReference>
<keyword evidence="2" id="KW-0812">Transmembrane</keyword>
<evidence type="ECO:0000256" key="2">
    <source>
        <dbReference type="SAM" id="Phobius"/>
    </source>
</evidence>
<feature type="compositionally biased region" description="Low complexity" evidence="1">
    <location>
        <begin position="139"/>
        <end position="184"/>
    </location>
</feature>
<dbReference type="OrthoDB" id="4843036at2759"/>
<organism evidence="3 4">
    <name type="scientific">Pseudomassariella vexata</name>
    <dbReference type="NCBI Taxonomy" id="1141098"/>
    <lineage>
        <taxon>Eukaryota</taxon>
        <taxon>Fungi</taxon>
        <taxon>Dikarya</taxon>
        <taxon>Ascomycota</taxon>
        <taxon>Pezizomycotina</taxon>
        <taxon>Sordariomycetes</taxon>
        <taxon>Xylariomycetidae</taxon>
        <taxon>Amphisphaeriales</taxon>
        <taxon>Pseudomassariaceae</taxon>
        <taxon>Pseudomassariella</taxon>
    </lineage>
</organism>
<keyword evidence="2" id="KW-1133">Transmembrane helix</keyword>
<proteinExistence type="predicted"/>
<dbReference type="GeneID" id="63777331"/>
<gene>
    <name evidence="3" type="ORF">BCR38DRAFT_446856</name>
</gene>
<evidence type="ECO:0000256" key="1">
    <source>
        <dbReference type="SAM" id="MobiDB-lite"/>
    </source>
</evidence>
<name>A0A1Y2DI99_9PEZI</name>
<evidence type="ECO:0000313" key="4">
    <source>
        <dbReference type="Proteomes" id="UP000193689"/>
    </source>
</evidence>
<dbReference type="EMBL" id="MCFJ01000015">
    <property type="protein sequence ID" value="ORY58876.1"/>
    <property type="molecule type" value="Genomic_DNA"/>
</dbReference>
<dbReference type="AlphaFoldDB" id="A0A1Y2DI99"/>
<feature type="compositionally biased region" description="Polar residues" evidence="1">
    <location>
        <begin position="53"/>
        <end position="62"/>
    </location>
</feature>